<dbReference type="NCBIfam" id="NF009466">
    <property type="entry name" value="PRK12826.1-2"/>
    <property type="match status" value="1"/>
</dbReference>
<dbReference type="SUPFAM" id="SSF51735">
    <property type="entry name" value="NAD(P)-binding Rossmann-fold domains"/>
    <property type="match status" value="1"/>
</dbReference>
<dbReference type="FunFam" id="3.40.50.720:FF:000173">
    <property type="entry name" value="3-oxoacyl-[acyl-carrier protein] reductase"/>
    <property type="match status" value="1"/>
</dbReference>
<organism evidence="3 4">
    <name type="scientific">Rhizobium mesoamericanum STM3625</name>
    <dbReference type="NCBI Taxonomy" id="1211777"/>
    <lineage>
        <taxon>Bacteria</taxon>
        <taxon>Pseudomonadati</taxon>
        <taxon>Pseudomonadota</taxon>
        <taxon>Alphaproteobacteria</taxon>
        <taxon>Hyphomicrobiales</taxon>
        <taxon>Rhizobiaceae</taxon>
        <taxon>Rhizobium/Agrobacterium group</taxon>
        <taxon>Rhizobium</taxon>
    </lineage>
</organism>
<dbReference type="AlphaFoldDB" id="K0Q1I9"/>
<dbReference type="EC" id="1.1.1.100" evidence="3"/>
<dbReference type="InterPro" id="IPR036291">
    <property type="entry name" value="NAD(P)-bd_dom_sf"/>
</dbReference>
<dbReference type="PANTHER" id="PTHR42760">
    <property type="entry name" value="SHORT-CHAIN DEHYDROGENASES/REDUCTASES FAMILY MEMBER"/>
    <property type="match status" value="1"/>
</dbReference>
<protein>
    <submittedName>
        <fullName evidence="3">3-oxoacyl-(Acyl-carrier-protein) reductase</fullName>
        <ecNumber evidence="3">1.1.1.100</ecNumber>
    </submittedName>
</protein>
<dbReference type="InterPro" id="IPR002347">
    <property type="entry name" value="SDR_fam"/>
</dbReference>
<dbReference type="GO" id="GO:0030497">
    <property type="term" value="P:fatty acid elongation"/>
    <property type="evidence" value="ECO:0007669"/>
    <property type="project" value="TreeGrafter"/>
</dbReference>
<dbReference type="Gene3D" id="3.40.50.720">
    <property type="entry name" value="NAD(P)-binding Rossmann-like Domain"/>
    <property type="match status" value="1"/>
</dbReference>
<gene>
    <name evidence="3" type="ORF">BN77_p230007</name>
</gene>
<dbReference type="Pfam" id="PF13561">
    <property type="entry name" value="adh_short_C2"/>
    <property type="match status" value="1"/>
</dbReference>
<sequence length="258" mass="27270">MNNDPPTKTSIVTGGTAGIGLACAEHLLASGHRVAVFGTQMARVEKARADLSHKFGTEKVIAEAVDLRERDALTAFFDHVERTWSSPDVLVCNAGLSPKHEGKRLKFDAIPLAEWNDVLAVNLTGTLLCCQRVAPLMARKTFGRIILIGSIASRAVPRVAGASYVASKAALAGMTKSLVNEYASCAVTINLIAPGNIATEMMAQPDSALYQAAIARIPAGRIGRPEDIAAMVAFLSSDQAEFINGAIIDINGGEFLPL</sequence>
<name>K0Q1I9_9HYPH</name>
<accession>K0Q1I9</accession>
<reference evidence="3 4" key="1">
    <citation type="journal article" date="2013" name="Genome Announc.">
        <title>Draft Genome Sequence of Rhizobium mesoamericanum STM3625, a Nitrogen-Fixing Symbiont of Mimosa pudica Isolated in French Guiana (South America).</title>
        <authorList>
            <person name="Moulin L."/>
            <person name="Mornico D."/>
            <person name="Melkonian R."/>
            <person name="Klonowska A."/>
        </authorList>
    </citation>
    <scope>NUCLEOTIDE SEQUENCE [LARGE SCALE GENOMIC DNA]</scope>
    <source>
        <strain evidence="3 4">STM3625</strain>
    </source>
</reference>
<comment type="caution">
    <text evidence="3">The sequence shown here is derived from an EMBL/GenBank/DDBJ whole genome shotgun (WGS) entry which is preliminary data.</text>
</comment>
<dbReference type="eggNOG" id="COG1028">
    <property type="taxonomic scope" value="Bacteria"/>
</dbReference>
<dbReference type="Proteomes" id="UP000009319">
    <property type="component" value="Unassembled WGS sequence"/>
</dbReference>
<dbReference type="PRINTS" id="PR00081">
    <property type="entry name" value="GDHRDH"/>
</dbReference>
<dbReference type="RefSeq" id="WP_007538967.1">
    <property type="nucleotide sequence ID" value="NZ_HF536778.1"/>
</dbReference>
<dbReference type="HOGENOM" id="CLU_010194_1_3_5"/>
<proteinExistence type="inferred from homology"/>
<dbReference type="STRING" id="1211777.BN77_p230007"/>
<dbReference type="EMBL" id="CANI01000086">
    <property type="protein sequence ID" value="CCM80263.1"/>
    <property type="molecule type" value="Genomic_DNA"/>
</dbReference>
<evidence type="ECO:0000313" key="3">
    <source>
        <dbReference type="EMBL" id="CCM80263.1"/>
    </source>
</evidence>
<evidence type="ECO:0000256" key="1">
    <source>
        <dbReference type="ARBA" id="ARBA00006484"/>
    </source>
</evidence>
<keyword evidence="2 3" id="KW-0560">Oxidoreductase</keyword>
<dbReference type="PANTHER" id="PTHR42760:SF40">
    <property type="entry name" value="3-OXOACYL-[ACYL-CARRIER-PROTEIN] REDUCTASE, CHLOROPLASTIC"/>
    <property type="match status" value="1"/>
</dbReference>
<dbReference type="GO" id="GO:0004316">
    <property type="term" value="F:3-oxoacyl-[acyl-carrier-protein] reductase (NADPH) activity"/>
    <property type="evidence" value="ECO:0007669"/>
    <property type="project" value="UniProtKB-EC"/>
</dbReference>
<evidence type="ECO:0000256" key="2">
    <source>
        <dbReference type="ARBA" id="ARBA00023002"/>
    </source>
</evidence>
<keyword evidence="4" id="KW-1185">Reference proteome</keyword>
<comment type="similarity">
    <text evidence="1">Belongs to the short-chain dehydrogenases/reductases (SDR) family.</text>
</comment>
<dbReference type="PRINTS" id="PR00080">
    <property type="entry name" value="SDRFAMILY"/>
</dbReference>
<evidence type="ECO:0000313" key="4">
    <source>
        <dbReference type="Proteomes" id="UP000009319"/>
    </source>
</evidence>